<organism evidence="1 2">
    <name type="scientific">Streptomyces achmelvichensis</name>
    <dbReference type="NCBI Taxonomy" id="3134111"/>
    <lineage>
        <taxon>Bacteria</taxon>
        <taxon>Bacillati</taxon>
        <taxon>Actinomycetota</taxon>
        <taxon>Actinomycetes</taxon>
        <taxon>Kitasatosporales</taxon>
        <taxon>Streptomycetaceae</taxon>
        <taxon>Streptomyces</taxon>
    </lineage>
</organism>
<evidence type="ECO:0000313" key="1">
    <source>
        <dbReference type="EMBL" id="MEJ8637418.1"/>
    </source>
</evidence>
<sequence>MRPPFTALRALGALAALSALVLVTACGQEKNANRTAPGSASESDANRRQQYAVTTVVLANASHGPQICHSARMMMPPTCSGPDVIGWDWDAVTSQSVRGTRWGTYHLTGTWDGTRLTLTEPAKDLRPGDKPRGGTDDPDFRTPCEAPPGGWKPVDRSKVSHAAEQRLQELLEQDPEYGGHWISYPKGIVGRGQTVTVVTFTGDLPGNEREIRTAWGGPLCLLTVERSQQELRTVREDLVKRVSAGTPGYLGVGSDPVNNRVRLYVPVPSAPMQQELDRRYGKGAVGLAPWMHPKALPGTGLRS</sequence>
<comment type="caution">
    <text evidence="1">The sequence shown here is derived from an EMBL/GenBank/DDBJ whole genome shotgun (WGS) entry which is preliminary data.</text>
</comment>
<accession>A0ACC6Q109</accession>
<proteinExistence type="predicted"/>
<reference evidence="1" key="1">
    <citation type="submission" date="2024-03" db="EMBL/GenBank/DDBJ databases">
        <title>Novel Streptomyces species of biotechnological and ecological value are a feature of Machair soil.</title>
        <authorList>
            <person name="Prole J.R."/>
            <person name="Goodfellow M."/>
            <person name="Allenby N."/>
            <person name="Ward A.C."/>
        </authorList>
    </citation>
    <scope>NUCLEOTIDE SEQUENCE</scope>
    <source>
        <strain evidence="1">MS2.AVA.5</strain>
    </source>
</reference>
<gene>
    <name evidence="1" type="ORF">WKI67_29030</name>
</gene>
<name>A0ACC6Q109_9ACTN</name>
<evidence type="ECO:0000313" key="2">
    <source>
        <dbReference type="Proteomes" id="UP001377168"/>
    </source>
</evidence>
<dbReference type="EMBL" id="JBBKAJ010000022">
    <property type="protein sequence ID" value="MEJ8637418.1"/>
    <property type="molecule type" value="Genomic_DNA"/>
</dbReference>
<protein>
    <submittedName>
        <fullName evidence="1">Uncharacterized protein</fullName>
    </submittedName>
</protein>
<keyword evidence="2" id="KW-1185">Reference proteome</keyword>
<dbReference type="Proteomes" id="UP001377168">
    <property type="component" value="Unassembled WGS sequence"/>
</dbReference>